<dbReference type="PANTHER" id="PTHR34215:SF1">
    <property type="entry name" value="YLXR DOMAIN-CONTAINING PROTEIN"/>
    <property type="match status" value="1"/>
</dbReference>
<dbReference type="Pfam" id="PF04296">
    <property type="entry name" value="YlxR"/>
    <property type="match status" value="1"/>
</dbReference>
<dbReference type="Proteomes" id="UP000010466">
    <property type="component" value="Chromosome"/>
</dbReference>
<name>L0RY80_MYCC1</name>
<dbReference type="Gene3D" id="3.30.1230.10">
    <property type="entry name" value="YlxR-like"/>
    <property type="match status" value="1"/>
</dbReference>
<dbReference type="InterPro" id="IPR035931">
    <property type="entry name" value="YlxR-like_sf"/>
</dbReference>
<dbReference type="PATRIC" id="fig|1246955.3.peg.660"/>
<organism evidence="2 3">
    <name type="scientific">Mycoplasmopsis cynos (strain C142)</name>
    <name type="common">Mycoplasma cynos</name>
    <dbReference type="NCBI Taxonomy" id="1246955"/>
    <lineage>
        <taxon>Bacteria</taxon>
        <taxon>Bacillati</taxon>
        <taxon>Mycoplasmatota</taxon>
        <taxon>Mycoplasmoidales</taxon>
        <taxon>Metamycoplasmataceae</taxon>
        <taxon>Mycoplasmopsis</taxon>
    </lineage>
</organism>
<dbReference type="KEGG" id="mcy:MCYN_0733"/>
<protein>
    <recommendedName>
        <fullName evidence="1">YlxR domain-containing protein</fullName>
    </recommendedName>
</protein>
<keyword evidence="3" id="KW-1185">Reference proteome</keyword>
<dbReference type="AlphaFoldDB" id="L0RY80"/>
<proteinExistence type="predicted"/>
<dbReference type="EMBL" id="HF559394">
    <property type="protein sequence ID" value="CCP24465.1"/>
    <property type="molecule type" value="Genomic_DNA"/>
</dbReference>
<accession>L0RY80</accession>
<dbReference type="STRING" id="1246955.MCYN_0733"/>
<dbReference type="InterPro" id="IPR037465">
    <property type="entry name" value="YlxR"/>
</dbReference>
<evidence type="ECO:0000259" key="1">
    <source>
        <dbReference type="Pfam" id="PF04296"/>
    </source>
</evidence>
<dbReference type="SUPFAM" id="SSF64376">
    <property type="entry name" value="YlxR-like"/>
    <property type="match status" value="1"/>
</dbReference>
<dbReference type="HOGENOM" id="CLU_147970_2_2_14"/>
<evidence type="ECO:0000313" key="3">
    <source>
        <dbReference type="Proteomes" id="UP000010466"/>
    </source>
</evidence>
<dbReference type="PANTHER" id="PTHR34215">
    <property type="entry name" value="BLL0784 PROTEIN"/>
    <property type="match status" value="1"/>
</dbReference>
<gene>
    <name evidence="2" type="primary">MCYN0733</name>
    <name evidence="2" type="ordered locus">MCYN_0733</name>
</gene>
<reference evidence="3" key="1">
    <citation type="journal article" date="2013" name="Genome Announc.">
        <title>Complete genome sequence of Mycoplasma cynos strain C142.</title>
        <authorList>
            <person name="Walker C.A."/>
            <person name="Mannering S.A."/>
            <person name="Shields S."/>
            <person name="Blake D.P."/>
            <person name="Brownlie J."/>
        </authorList>
    </citation>
    <scope>NUCLEOTIDE SEQUENCE [LARGE SCALE GENOMIC DNA]</scope>
    <source>
        <strain evidence="3">C142</strain>
    </source>
</reference>
<feature type="domain" description="YlxR" evidence="1">
    <location>
        <begin position="14"/>
        <end position="88"/>
    </location>
</feature>
<sequence>MNLMKMNEINSLKRKCIITNEIIEISKLIRFDYKKATNILKIDWNKNMNGRGAYFVPEKQNWEKIKKTRALNRIFKTNFTFELYLKLEPELEEKLWAKKHQD</sequence>
<dbReference type="eggNOG" id="COG2740">
    <property type="taxonomic scope" value="Bacteria"/>
</dbReference>
<dbReference type="InterPro" id="IPR007393">
    <property type="entry name" value="YlxR_dom"/>
</dbReference>
<evidence type="ECO:0000313" key="2">
    <source>
        <dbReference type="EMBL" id="CCP24465.1"/>
    </source>
</evidence>